<dbReference type="Pfam" id="PF00126">
    <property type="entry name" value="HTH_1"/>
    <property type="match status" value="1"/>
</dbReference>
<gene>
    <name evidence="6" type="ORF">VN24_19240</name>
</gene>
<dbReference type="InterPro" id="IPR036390">
    <property type="entry name" value="WH_DNA-bd_sf"/>
</dbReference>
<dbReference type="SUPFAM" id="SSF53850">
    <property type="entry name" value="Periplasmic binding protein-like II"/>
    <property type="match status" value="1"/>
</dbReference>
<keyword evidence="2" id="KW-0805">Transcription regulation</keyword>
<dbReference type="Proteomes" id="UP000032633">
    <property type="component" value="Chromosome"/>
</dbReference>
<dbReference type="CDD" id="cd08442">
    <property type="entry name" value="PBP2_YofA_SoxR_like"/>
    <property type="match status" value="1"/>
</dbReference>
<keyword evidence="4" id="KW-0804">Transcription</keyword>
<dbReference type="STRING" id="1126833.VN24_19240"/>
<evidence type="ECO:0000313" key="6">
    <source>
        <dbReference type="EMBL" id="AJY76310.1"/>
    </source>
</evidence>
<evidence type="ECO:0000259" key="5">
    <source>
        <dbReference type="PROSITE" id="PS50931"/>
    </source>
</evidence>
<dbReference type="FunFam" id="1.10.10.10:FF:000001">
    <property type="entry name" value="LysR family transcriptional regulator"/>
    <property type="match status" value="1"/>
</dbReference>
<dbReference type="PANTHER" id="PTHR30126">
    <property type="entry name" value="HTH-TYPE TRANSCRIPTIONAL REGULATOR"/>
    <property type="match status" value="1"/>
</dbReference>
<dbReference type="KEGG" id="pbj:VN24_19240"/>
<dbReference type="PROSITE" id="PS50931">
    <property type="entry name" value="HTH_LYSR"/>
    <property type="match status" value="1"/>
</dbReference>
<accession>A0A0D5NMD2</accession>
<dbReference type="PANTHER" id="PTHR30126:SF40">
    <property type="entry name" value="HTH-TYPE TRANSCRIPTIONAL REGULATOR GLTR"/>
    <property type="match status" value="1"/>
</dbReference>
<name>A0A0D5NMD2_9BACL</name>
<evidence type="ECO:0000256" key="2">
    <source>
        <dbReference type="ARBA" id="ARBA00023015"/>
    </source>
</evidence>
<dbReference type="Gene3D" id="3.40.190.290">
    <property type="match status" value="1"/>
</dbReference>
<dbReference type="RefSeq" id="WP_045671738.1">
    <property type="nucleotide sequence ID" value="NZ_CP011058.1"/>
</dbReference>
<dbReference type="InterPro" id="IPR036388">
    <property type="entry name" value="WH-like_DNA-bd_sf"/>
</dbReference>
<dbReference type="GO" id="GO:0000976">
    <property type="term" value="F:transcription cis-regulatory region binding"/>
    <property type="evidence" value="ECO:0007669"/>
    <property type="project" value="TreeGrafter"/>
</dbReference>
<dbReference type="HOGENOM" id="CLU_039613_6_1_9"/>
<keyword evidence="3" id="KW-0238">DNA-binding</keyword>
<comment type="similarity">
    <text evidence="1">Belongs to the LysR transcriptional regulatory family.</text>
</comment>
<evidence type="ECO:0000256" key="4">
    <source>
        <dbReference type="ARBA" id="ARBA00023163"/>
    </source>
</evidence>
<dbReference type="GO" id="GO:0003700">
    <property type="term" value="F:DNA-binding transcription factor activity"/>
    <property type="evidence" value="ECO:0007669"/>
    <property type="project" value="InterPro"/>
</dbReference>
<evidence type="ECO:0000256" key="1">
    <source>
        <dbReference type="ARBA" id="ARBA00009437"/>
    </source>
</evidence>
<dbReference type="Pfam" id="PF03466">
    <property type="entry name" value="LysR_substrate"/>
    <property type="match status" value="1"/>
</dbReference>
<dbReference type="Gene3D" id="1.10.10.10">
    <property type="entry name" value="Winged helix-like DNA-binding domain superfamily/Winged helix DNA-binding domain"/>
    <property type="match status" value="1"/>
</dbReference>
<protein>
    <submittedName>
        <fullName evidence="6">LysR family transcriptional regulator</fullName>
    </submittedName>
</protein>
<sequence>MESGELKVFQAVAREGSVTQAACRLGYVQSNVTARIQQLELELGKPLFHRSKRGMTLTAAGQSLLKYADKILFLLDAALSEMMNDDIPSGLIKLGSIETAAAVHLPPLMLDYRKQYPDVKLSLFSAYSTELIQKVIRHELDGAFVSSPVQHPELEQLPVFHEEIVLVSEPGEEELAEVLIRPLLFFGAGCHHLERLESWLKEERRTVPEIMQFGSLEAIIGGVAAGLGISVLPRSTIRKREEEGALRVIEIPDKYRFATVHFIYRRDHFFTCAFRKFVEQLGIRAGQPDQSAS</sequence>
<dbReference type="AlphaFoldDB" id="A0A0D5NMD2"/>
<proteinExistence type="inferred from homology"/>
<evidence type="ECO:0000313" key="7">
    <source>
        <dbReference type="Proteomes" id="UP000032633"/>
    </source>
</evidence>
<organism evidence="6 7">
    <name type="scientific">Paenibacillus beijingensis</name>
    <dbReference type="NCBI Taxonomy" id="1126833"/>
    <lineage>
        <taxon>Bacteria</taxon>
        <taxon>Bacillati</taxon>
        <taxon>Bacillota</taxon>
        <taxon>Bacilli</taxon>
        <taxon>Bacillales</taxon>
        <taxon>Paenibacillaceae</taxon>
        <taxon>Paenibacillus</taxon>
    </lineage>
</organism>
<dbReference type="OrthoDB" id="8479357at2"/>
<keyword evidence="7" id="KW-1185">Reference proteome</keyword>
<dbReference type="InterPro" id="IPR005119">
    <property type="entry name" value="LysR_subst-bd"/>
</dbReference>
<dbReference type="EMBL" id="CP011058">
    <property type="protein sequence ID" value="AJY76310.1"/>
    <property type="molecule type" value="Genomic_DNA"/>
</dbReference>
<reference evidence="6 7" key="1">
    <citation type="journal article" date="2015" name="J. Biotechnol.">
        <title>Complete genome sequence of Paenibacillus beijingensis 7188(T) (=DSM 24997(T)), a novel rhizobacterium from jujube garden soil.</title>
        <authorList>
            <person name="Kwak Y."/>
            <person name="Shin J.H."/>
        </authorList>
    </citation>
    <scope>NUCLEOTIDE SEQUENCE [LARGE SCALE GENOMIC DNA]</scope>
    <source>
        <strain evidence="6 7">DSM 24997</strain>
    </source>
</reference>
<feature type="domain" description="HTH lysR-type" evidence="5">
    <location>
        <begin position="1"/>
        <end position="58"/>
    </location>
</feature>
<dbReference type="SUPFAM" id="SSF46785">
    <property type="entry name" value="Winged helix' DNA-binding domain"/>
    <property type="match status" value="1"/>
</dbReference>
<reference evidence="7" key="2">
    <citation type="submission" date="2015-03" db="EMBL/GenBank/DDBJ databases">
        <title>Genome sequence of Paenibacillus beijingensis strain DSM 24997T.</title>
        <authorList>
            <person name="Kwak Y."/>
            <person name="Shin J.-H."/>
        </authorList>
    </citation>
    <scope>NUCLEOTIDE SEQUENCE [LARGE SCALE GENOMIC DNA]</scope>
    <source>
        <strain evidence="7">DSM 24997</strain>
    </source>
</reference>
<evidence type="ECO:0000256" key="3">
    <source>
        <dbReference type="ARBA" id="ARBA00023125"/>
    </source>
</evidence>
<dbReference type="PATRIC" id="fig|1126833.4.peg.4240"/>
<dbReference type="InterPro" id="IPR000847">
    <property type="entry name" value="LysR_HTH_N"/>
</dbReference>